<dbReference type="AlphaFoldDB" id="A0A9X1IHX6"/>
<feature type="signal peptide" evidence="1">
    <location>
        <begin position="1"/>
        <end position="21"/>
    </location>
</feature>
<comment type="caution">
    <text evidence="2">The sequence shown here is derived from an EMBL/GenBank/DDBJ whole genome shotgun (WGS) entry which is preliminary data.</text>
</comment>
<name>A0A9X1IHX6_9PROT</name>
<accession>A0A9X1IHX6</accession>
<sequence length="198" mass="21179">MLKAAFIVGALTALAPLAAQAQSWQYRCPAPGTVVERSDGSRVAYRGTDPSDPLVCLTTTGQRLVFGNWNAASPIYRSGKAGLARLMNAAATGQTGGQVQVDYFTPSRDHNSVHVLETWRIGGMGPVTTTAGTFDTIRLERNFAIIGSTYTYDQHVWIDRATGAPVKAVVTHLNMVMAPDLVTWEAAAVQAPSVQSSR</sequence>
<gene>
    <name evidence="2" type="ORF">LHA35_25790</name>
</gene>
<dbReference type="Proteomes" id="UP001139311">
    <property type="component" value="Unassembled WGS sequence"/>
</dbReference>
<dbReference type="RefSeq" id="WP_226613853.1">
    <property type="nucleotide sequence ID" value="NZ_JAJAQI010000067.1"/>
</dbReference>
<organism evidence="2 3">
    <name type="scientific">Roseicella aerolata</name>
    <dbReference type="NCBI Taxonomy" id="2883479"/>
    <lineage>
        <taxon>Bacteria</taxon>
        <taxon>Pseudomonadati</taxon>
        <taxon>Pseudomonadota</taxon>
        <taxon>Alphaproteobacteria</taxon>
        <taxon>Acetobacterales</taxon>
        <taxon>Roseomonadaceae</taxon>
        <taxon>Roseicella</taxon>
    </lineage>
</organism>
<reference evidence="2" key="1">
    <citation type="submission" date="2021-10" db="EMBL/GenBank/DDBJ databases">
        <title>Roseicella aerolatum sp. nov., isolated from aerosols of e-waste dismantling site.</title>
        <authorList>
            <person name="Qin T."/>
        </authorList>
    </citation>
    <scope>NUCLEOTIDE SEQUENCE</scope>
    <source>
        <strain evidence="2">GB24</strain>
    </source>
</reference>
<evidence type="ECO:0000256" key="1">
    <source>
        <dbReference type="SAM" id="SignalP"/>
    </source>
</evidence>
<proteinExistence type="predicted"/>
<evidence type="ECO:0000313" key="3">
    <source>
        <dbReference type="Proteomes" id="UP001139311"/>
    </source>
</evidence>
<evidence type="ECO:0000313" key="2">
    <source>
        <dbReference type="EMBL" id="MCB4825141.1"/>
    </source>
</evidence>
<dbReference type="EMBL" id="JAJAQI010000067">
    <property type="protein sequence ID" value="MCB4825141.1"/>
    <property type="molecule type" value="Genomic_DNA"/>
</dbReference>
<keyword evidence="3" id="KW-1185">Reference proteome</keyword>
<keyword evidence="1" id="KW-0732">Signal</keyword>
<protein>
    <submittedName>
        <fullName evidence="2">Uncharacterized protein</fullName>
    </submittedName>
</protein>
<feature type="chain" id="PRO_5040980074" evidence="1">
    <location>
        <begin position="22"/>
        <end position="198"/>
    </location>
</feature>